<dbReference type="EMBL" id="MG775259">
    <property type="protein sequence ID" value="AUV61786.1"/>
    <property type="molecule type" value="Genomic_DNA"/>
</dbReference>
<organism evidence="1 2">
    <name type="scientific">Pseudomonas phage Bjorn</name>
    <dbReference type="NCBI Taxonomy" id="2079288"/>
    <lineage>
        <taxon>Viruses</taxon>
        <taxon>Duplodnaviria</taxon>
        <taxon>Heunggongvirae</taxon>
        <taxon>Uroviricota</taxon>
        <taxon>Caudoviricetes</taxon>
        <taxon>Bjornvirus</taxon>
        <taxon>Bjornvirus bjorn</taxon>
    </lineage>
</organism>
<dbReference type="Proteomes" id="UP000240564">
    <property type="component" value="Segment"/>
</dbReference>
<reference evidence="1 2" key="1">
    <citation type="submission" date="2018-01" db="EMBL/GenBank/DDBJ databases">
        <title>Pseudomonas phages infecting Pseudomonas sp. isolated from Prunus avium.</title>
        <authorList>
            <person name="Colberg O."/>
            <person name="Byth Carstens A."/>
        </authorList>
    </citation>
    <scope>NUCLEOTIDE SEQUENCE [LARGE SCALE GENOMIC DNA]</scope>
</reference>
<sequence>MSEAARKRSQTLGERIVKMDLMDRRTGKVYKDCQVLGGEDGVFAVCRQQRPGCNDIIIELSGDDGFWGVSGYYDEAWVEGHIACLRRV</sequence>
<evidence type="ECO:0000313" key="2">
    <source>
        <dbReference type="Proteomes" id="UP000240564"/>
    </source>
</evidence>
<protein>
    <submittedName>
        <fullName evidence="1">Uncharacterized protein</fullName>
    </submittedName>
</protein>
<evidence type="ECO:0000313" key="1">
    <source>
        <dbReference type="EMBL" id="AUV61786.1"/>
    </source>
</evidence>
<keyword evidence="2" id="KW-1185">Reference proteome</keyword>
<gene>
    <name evidence="1" type="ORF">PsPhBjorn_gp30</name>
</gene>
<name>A0A2K9VHE8_9CAUD</name>
<accession>A0A2K9VHE8</accession>
<proteinExistence type="predicted"/>